<proteinExistence type="predicted"/>
<keyword evidence="2" id="KW-1185">Reference proteome</keyword>
<protein>
    <submittedName>
        <fullName evidence="3">Copper chaperone PCu(A)C</fullName>
    </submittedName>
</protein>
<reference evidence="3" key="3">
    <citation type="journal article" date="2019" name="J. Biol. Chem.">
        <title>PCuAC domains from methane-oxidizing bacteria use a histidine brace to bind copper.</title>
        <authorList>
            <person name="Fisher O.S."/>
            <person name="Sendzik M.R."/>
            <person name="Ross M.O."/>
            <person name="Lawton T.J."/>
            <person name="Hoffman B.M."/>
            <person name="Rosenzweig A.C."/>
        </authorList>
    </citation>
    <scope>NUCLEOTIDE SEQUENCE</scope>
</reference>
<dbReference type="RefSeq" id="WP_084545181.1">
    <property type="nucleotide sequence ID" value="NZ_AXWS01000015.1"/>
</dbReference>
<dbReference type="InterPro" id="IPR007410">
    <property type="entry name" value="LpqE-like"/>
</dbReference>
<evidence type="ECO:0000256" key="1">
    <source>
        <dbReference type="SAM" id="SignalP"/>
    </source>
</evidence>
<dbReference type="PANTHER" id="PTHR36302:SF1">
    <property type="entry name" value="COPPER CHAPERONE PCU(A)C"/>
    <property type="match status" value="1"/>
</dbReference>
<keyword evidence="1" id="KW-0732">Signal</keyword>
<dbReference type="InterPro" id="IPR058248">
    <property type="entry name" value="Lxx211020-like"/>
</dbReference>
<dbReference type="SUPFAM" id="SSF110087">
    <property type="entry name" value="DR1885-like metal-binding protein"/>
    <property type="match status" value="1"/>
</dbReference>
<reference evidence="3" key="1">
    <citation type="journal article" date="2005" name="Proc. Natl. Acad. Sci. U.S.A.">
        <title>A copper(I) protein possibly involved in the assembly of CuA center of bacterial cytochrome c oxidase.</title>
        <authorList>
            <person name="Banci L."/>
            <person name="Bertini I."/>
            <person name="Ciofi-Baffoni S."/>
            <person name="Katsari E."/>
            <person name="Katsaros N."/>
            <person name="Kubicek K."/>
            <person name="Mangani S."/>
        </authorList>
    </citation>
    <scope>NUCLEOTIDE SEQUENCE</scope>
</reference>
<dbReference type="Pfam" id="PF04314">
    <property type="entry name" value="PCuAC"/>
    <property type="match status" value="1"/>
</dbReference>
<dbReference type="AlphaFoldDB" id="A0A8B6XA93"/>
<feature type="signal peptide" evidence="1">
    <location>
        <begin position="1"/>
        <end position="25"/>
    </location>
</feature>
<dbReference type="PANTHER" id="PTHR36302">
    <property type="entry name" value="BLR7088 PROTEIN"/>
    <property type="match status" value="1"/>
</dbReference>
<dbReference type="Proteomes" id="UP000675920">
    <property type="component" value="Unplaced"/>
</dbReference>
<dbReference type="InterPro" id="IPR036182">
    <property type="entry name" value="PCuAC_sf"/>
</dbReference>
<dbReference type="Gene3D" id="2.60.40.1890">
    <property type="entry name" value="PCu(A)C copper chaperone"/>
    <property type="match status" value="1"/>
</dbReference>
<dbReference type="OrthoDB" id="9796962at2"/>
<accession>A0A8B6XA93</accession>
<name>A0A8B6XA93_9BURK</name>
<sequence length="173" mass="17749">MNRFRSLLAATLAAGLLAALPAARAQIRTHAPDPATGAGAAVSVEDAWVRATVPGQSATGAFLRITSPVPAKLVGVSSAIAASTDLHESVEEGGMKKMRPVAALDLPAGKTVSLAPGGWHVMFTGLKAPVTEGATVPLTLVIDDGKTRRNIEVNAQVRALTTPADGGHMQHQH</sequence>
<reference evidence="3" key="2">
    <citation type="journal article" date="2008" name="Nat. Chem. Biol.">
        <title>Mechanism of Cu(A) assembly.</title>
        <authorList>
            <person name="Abriata L.A."/>
            <person name="Banci L."/>
            <person name="Bertini I."/>
            <person name="Ciofi-Baffoni S."/>
            <person name="Gkazonis P."/>
            <person name="Spyroulias G.A."/>
            <person name="Vila A.J."/>
            <person name="Wang S."/>
        </authorList>
    </citation>
    <scope>NUCLEOTIDE SEQUENCE</scope>
</reference>
<organism evidence="2 3">
    <name type="scientific">Derxia gummosa DSM 723</name>
    <dbReference type="NCBI Taxonomy" id="1121388"/>
    <lineage>
        <taxon>Bacteria</taxon>
        <taxon>Pseudomonadati</taxon>
        <taxon>Pseudomonadota</taxon>
        <taxon>Betaproteobacteria</taxon>
        <taxon>Burkholderiales</taxon>
        <taxon>Alcaligenaceae</taxon>
        <taxon>Derxia</taxon>
    </lineage>
</organism>
<evidence type="ECO:0000313" key="3">
    <source>
        <dbReference type="RefSeq" id="WP_084545181.1"/>
    </source>
</evidence>
<reference evidence="3" key="4">
    <citation type="submission" date="2025-08" db="UniProtKB">
        <authorList>
            <consortium name="RefSeq"/>
        </authorList>
    </citation>
    <scope>IDENTIFICATION</scope>
</reference>
<evidence type="ECO:0000313" key="2">
    <source>
        <dbReference type="Proteomes" id="UP000675920"/>
    </source>
</evidence>
<feature type="chain" id="PRO_5034664916" evidence="1">
    <location>
        <begin position="26"/>
        <end position="173"/>
    </location>
</feature>